<dbReference type="eggNOG" id="COG2197">
    <property type="taxonomic scope" value="Bacteria"/>
</dbReference>
<feature type="domain" description="HTH luxR-type" evidence="4">
    <location>
        <begin position="96"/>
        <end position="162"/>
    </location>
</feature>
<dbReference type="AlphaFoldDB" id="E4U5K7"/>
<proteinExistence type="predicted"/>
<dbReference type="PRINTS" id="PR00038">
    <property type="entry name" value="HTHLUXR"/>
</dbReference>
<dbReference type="InterPro" id="IPR000792">
    <property type="entry name" value="Tscrpt_reg_LuxR_C"/>
</dbReference>
<name>E4U5K7_OCEP5</name>
<protein>
    <submittedName>
        <fullName evidence="5">Transcriptional regulator, LuxR family</fullName>
    </submittedName>
</protein>
<dbReference type="SUPFAM" id="SSF46894">
    <property type="entry name" value="C-terminal effector domain of the bipartite response regulators"/>
    <property type="match status" value="1"/>
</dbReference>
<dbReference type="GO" id="GO:0006355">
    <property type="term" value="P:regulation of DNA-templated transcription"/>
    <property type="evidence" value="ECO:0007669"/>
    <property type="project" value="InterPro"/>
</dbReference>
<dbReference type="GO" id="GO:0003677">
    <property type="term" value="F:DNA binding"/>
    <property type="evidence" value="ECO:0007669"/>
    <property type="project" value="UniProtKB-KW"/>
</dbReference>
<dbReference type="InterPro" id="IPR016032">
    <property type="entry name" value="Sig_transdc_resp-reg_C-effctor"/>
</dbReference>
<organism evidence="5 6">
    <name type="scientific">Oceanithermus profundus (strain DSM 14977 / NBRC 100410 / VKM B-2274 / 506)</name>
    <dbReference type="NCBI Taxonomy" id="670487"/>
    <lineage>
        <taxon>Bacteria</taxon>
        <taxon>Thermotogati</taxon>
        <taxon>Deinococcota</taxon>
        <taxon>Deinococci</taxon>
        <taxon>Thermales</taxon>
        <taxon>Thermaceae</taxon>
        <taxon>Oceanithermus</taxon>
    </lineage>
</organism>
<evidence type="ECO:0000259" key="4">
    <source>
        <dbReference type="PROSITE" id="PS50043"/>
    </source>
</evidence>
<reference evidence="6" key="1">
    <citation type="submission" date="2010-11" db="EMBL/GenBank/DDBJ databases">
        <title>The complete sequence of chromosome of Oceanithermus profundus DSM 14977.</title>
        <authorList>
            <consortium name="US DOE Joint Genome Institute (JGI-PGF)"/>
            <person name="Lucas S."/>
            <person name="Copeland A."/>
            <person name="Lapidus A."/>
            <person name="Bruce D."/>
            <person name="Goodwin L."/>
            <person name="Pitluck S."/>
            <person name="Kyrpides N."/>
            <person name="Mavromatis K."/>
            <person name="Pagani I."/>
            <person name="Ivanova N."/>
            <person name="Zhang X."/>
            <person name="Brettin T."/>
            <person name="Detter J.C."/>
            <person name="Tapia R."/>
            <person name="Han C."/>
            <person name="Land M."/>
            <person name="Hauser L."/>
            <person name="Markowitz V."/>
            <person name="Cheng J.-F."/>
            <person name="Hugenholtz P."/>
            <person name="Woyke T."/>
            <person name="Wu D."/>
            <person name="Tindall B."/>
            <person name="Faehnrich R."/>
            <person name="Brambilla E."/>
            <person name="Klenk H.-P."/>
            <person name="Eisen J.A."/>
        </authorList>
    </citation>
    <scope>NUCLEOTIDE SEQUENCE [LARGE SCALE GENOMIC DNA]</scope>
    <source>
        <strain evidence="6">DSM 14977 / NBRC 100410 / VKM B-2274 / 506</strain>
    </source>
</reference>
<keyword evidence="1" id="KW-0805">Transcription regulation</keyword>
<dbReference type="SMART" id="SM00421">
    <property type="entry name" value="HTH_LUXR"/>
    <property type="match status" value="1"/>
</dbReference>
<dbReference type="EMBL" id="CP002361">
    <property type="protein sequence ID" value="ADR35510.1"/>
    <property type="molecule type" value="Genomic_DNA"/>
</dbReference>
<sequence>MPLHAGRSHFGLWRDLLADAVPERVHLVLDQPAGFALWGLDPLPAPALVVTFNPYPLYLLDLFERRPVGLLVTPGSLAEIDAALDLVAAGRPVGSPPTLPFDLPTTRERQVLRLLARGLCSDAIARRLGVKRDTVYTYYQALREKLGAESQHELVLTYLGLIRHDPPA</sequence>
<evidence type="ECO:0000256" key="1">
    <source>
        <dbReference type="ARBA" id="ARBA00023015"/>
    </source>
</evidence>
<dbReference type="Proteomes" id="UP000008722">
    <property type="component" value="Chromosome"/>
</dbReference>
<dbReference type="PANTHER" id="PTHR44688:SF16">
    <property type="entry name" value="DNA-BINDING TRANSCRIPTIONAL ACTIVATOR DEVR_DOSR"/>
    <property type="match status" value="1"/>
</dbReference>
<dbReference type="OrthoDB" id="26159at2"/>
<dbReference type="Gene3D" id="1.10.10.10">
    <property type="entry name" value="Winged helix-like DNA-binding domain superfamily/Winged helix DNA-binding domain"/>
    <property type="match status" value="1"/>
</dbReference>
<dbReference type="KEGG" id="opr:Ocepr_0045"/>
<gene>
    <name evidence="5" type="ordered locus">Ocepr_0045</name>
</gene>
<keyword evidence="3" id="KW-0804">Transcription</keyword>
<accession>E4U5K7</accession>
<evidence type="ECO:0000313" key="5">
    <source>
        <dbReference type="EMBL" id="ADR35510.1"/>
    </source>
</evidence>
<dbReference type="STRING" id="670487.Ocepr_0045"/>
<dbReference type="Pfam" id="PF00196">
    <property type="entry name" value="GerE"/>
    <property type="match status" value="1"/>
</dbReference>
<dbReference type="PANTHER" id="PTHR44688">
    <property type="entry name" value="DNA-BINDING TRANSCRIPTIONAL ACTIVATOR DEVR_DOSR"/>
    <property type="match status" value="1"/>
</dbReference>
<evidence type="ECO:0000256" key="2">
    <source>
        <dbReference type="ARBA" id="ARBA00023125"/>
    </source>
</evidence>
<dbReference type="CDD" id="cd06170">
    <property type="entry name" value="LuxR_C_like"/>
    <property type="match status" value="1"/>
</dbReference>
<dbReference type="PROSITE" id="PS50043">
    <property type="entry name" value="HTH_LUXR_2"/>
    <property type="match status" value="1"/>
</dbReference>
<keyword evidence="6" id="KW-1185">Reference proteome</keyword>
<dbReference type="RefSeq" id="WP_013456680.1">
    <property type="nucleotide sequence ID" value="NC_014761.1"/>
</dbReference>
<dbReference type="HOGENOM" id="CLU_1584795_0_0_0"/>
<reference evidence="5 6" key="2">
    <citation type="journal article" date="2011" name="Stand. Genomic Sci.">
        <title>Complete genome sequence of Oceanithermus profundus type strain (506).</title>
        <authorList>
            <person name="Pati A."/>
            <person name="Zhang X."/>
            <person name="Lapidus A."/>
            <person name="Nolan M."/>
            <person name="Lucas S."/>
            <person name="Del Rio T.G."/>
            <person name="Tice H."/>
            <person name="Cheng J.F."/>
            <person name="Tapia R."/>
            <person name="Han C."/>
            <person name="Goodwin L."/>
            <person name="Pitluck S."/>
            <person name="Liolios K."/>
            <person name="Pagani I."/>
            <person name="Ivanova N."/>
            <person name="Mavromatis K."/>
            <person name="Chen A."/>
            <person name="Palaniappan K."/>
            <person name="Hauser L."/>
            <person name="Jeffries C.D."/>
            <person name="Brambilla E.M."/>
            <person name="Rohl A."/>
            <person name="Mwirichia R."/>
            <person name="Rohde M."/>
            <person name="Tindall B.J."/>
            <person name="Sikorski J."/>
            <person name="Wirth R."/>
            <person name="Goker M."/>
            <person name="Woyke T."/>
            <person name="Detter J.C."/>
            <person name="Bristow J."/>
            <person name="Eisen J.A."/>
            <person name="Markowitz V."/>
            <person name="Hugenholtz P."/>
            <person name="Kyrpides N.C."/>
            <person name="Klenk H.P."/>
            <person name="Land M."/>
        </authorList>
    </citation>
    <scope>NUCLEOTIDE SEQUENCE [LARGE SCALE GENOMIC DNA]</scope>
    <source>
        <strain evidence="6">DSM 14977 / NBRC 100410 / VKM B-2274 / 506</strain>
    </source>
</reference>
<dbReference type="InterPro" id="IPR036388">
    <property type="entry name" value="WH-like_DNA-bd_sf"/>
</dbReference>
<evidence type="ECO:0000313" key="6">
    <source>
        <dbReference type="Proteomes" id="UP000008722"/>
    </source>
</evidence>
<dbReference type="PROSITE" id="PS00622">
    <property type="entry name" value="HTH_LUXR_1"/>
    <property type="match status" value="1"/>
</dbReference>
<keyword evidence="2" id="KW-0238">DNA-binding</keyword>
<evidence type="ECO:0000256" key="3">
    <source>
        <dbReference type="ARBA" id="ARBA00023163"/>
    </source>
</evidence>